<dbReference type="Pfam" id="PF24626">
    <property type="entry name" value="SH3_Tf2-1"/>
    <property type="match status" value="1"/>
</dbReference>
<keyword evidence="10" id="KW-0233">DNA recombination</keyword>
<evidence type="ECO:0000256" key="1">
    <source>
        <dbReference type="ARBA" id="ARBA00022670"/>
    </source>
</evidence>
<evidence type="ECO:0000256" key="11">
    <source>
        <dbReference type="SAM" id="Coils"/>
    </source>
</evidence>
<dbReference type="Proteomes" id="UP000236291">
    <property type="component" value="Unassembled WGS sequence"/>
</dbReference>
<dbReference type="InterPro" id="IPR056924">
    <property type="entry name" value="SH3_Tf2-1"/>
</dbReference>
<feature type="coiled-coil region" evidence="11">
    <location>
        <begin position="333"/>
        <end position="367"/>
    </location>
</feature>
<dbReference type="InterPro" id="IPR016197">
    <property type="entry name" value="Chromo-like_dom_sf"/>
</dbReference>
<keyword evidence="3" id="KW-0064">Aspartyl protease</keyword>
<dbReference type="AlphaFoldDB" id="A0A2K3M6W4"/>
<evidence type="ECO:0000256" key="10">
    <source>
        <dbReference type="ARBA" id="ARBA00023172"/>
    </source>
</evidence>
<evidence type="ECO:0000256" key="2">
    <source>
        <dbReference type="ARBA" id="ARBA00022723"/>
    </source>
</evidence>
<sequence length="544" mass="60506">KSGASNKVADALSRVPDADSAATSSDSPLLLSLVTTPTFGIVHQLQKENASDPFLLDFHNQHSQGTLELPFTVANGLLLHKGRYVVNSASPICSIIISEFHDTPSGGHAGVKRTLARVAASFYWQGMRKSVENFVASCLVCQQIKYATQVPAGLLQPLPIPEAVWEDITMDFITGLPPSHGSTVIFVVVDRLTKSAHFGALPTAFTASKVAELFVSIVVRHHGFPRSIVSDRDPVFISTFWRKLFELSGTKLAMSSAYHPQTDGQSEVVNRGLEQYLRAFTQQQPSSWLLLLPWAEFHYNTSYHSSLKMSPFQALYGRKPPTVPGYTRGSTSIQTLDEALTNRDELLRQLKQNLLEAQNRMIQKANAHRRDFSFAVGDLVLVRLQPYRQSSVRQHKHHKLSKRYYGPYRVIERIGPVAYKLQLPSESRIHPVFHIAVLKPFRGSNNPPLSDLPSESLNNQPVDQPSAILERRTILIHGVPREQVLIQWKGAPPDEASWEDVDIITACYPNFHLEDKVILEGEGSDTPPISEEATPGPNHENEAA</sequence>
<dbReference type="InterPro" id="IPR001584">
    <property type="entry name" value="Integrase_cat-core"/>
</dbReference>
<organism evidence="14 15">
    <name type="scientific">Trifolium pratense</name>
    <name type="common">Red clover</name>
    <dbReference type="NCBI Taxonomy" id="57577"/>
    <lineage>
        <taxon>Eukaryota</taxon>
        <taxon>Viridiplantae</taxon>
        <taxon>Streptophyta</taxon>
        <taxon>Embryophyta</taxon>
        <taxon>Tracheophyta</taxon>
        <taxon>Spermatophyta</taxon>
        <taxon>Magnoliopsida</taxon>
        <taxon>eudicotyledons</taxon>
        <taxon>Gunneridae</taxon>
        <taxon>Pentapetalae</taxon>
        <taxon>rosids</taxon>
        <taxon>fabids</taxon>
        <taxon>Fabales</taxon>
        <taxon>Fabaceae</taxon>
        <taxon>Papilionoideae</taxon>
        <taxon>50 kb inversion clade</taxon>
        <taxon>NPAAA clade</taxon>
        <taxon>Hologalegina</taxon>
        <taxon>IRL clade</taxon>
        <taxon>Trifolieae</taxon>
        <taxon>Trifolium</taxon>
    </lineage>
</organism>
<evidence type="ECO:0000313" key="14">
    <source>
        <dbReference type="EMBL" id="PNX86534.1"/>
    </source>
</evidence>
<evidence type="ECO:0000313" key="15">
    <source>
        <dbReference type="Proteomes" id="UP000236291"/>
    </source>
</evidence>
<feature type="region of interest" description="Disordered" evidence="12">
    <location>
        <begin position="519"/>
        <end position="544"/>
    </location>
</feature>
<evidence type="ECO:0000259" key="13">
    <source>
        <dbReference type="PROSITE" id="PS50994"/>
    </source>
</evidence>
<evidence type="ECO:0000256" key="9">
    <source>
        <dbReference type="ARBA" id="ARBA00023125"/>
    </source>
</evidence>
<keyword evidence="8" id="KW-0548">Nucleotidyltransferase</keyword>
<dbReference type="SUPFAM" id="SSF54160">
    <property type="entry name" value="Chromo domain-like"/>
    <property type="match status" value="1"/>
</dbReference>
<dbReference type="GO" id="GO:0003964">
    <property type="term" value="F:RNA-directed DNA polymerase activity"/>
    <property type="evidence" value="ECO:0007669"/>
    <property type="project" value="UniProtKB-KW"/>
</dbReference>
<keyword evidence="8" id="KW-0808">Transferase</keyword>
<feature type="non-terminal residue" evidence="14">
    <location>
        <position position="544"/>
    </location>
</feature>
<keyword evidence="7" id="KW-0695">RNA-directed DNA polymerase</keyword>
<name>A0A2K3M6W4_TRIPR</name>
<dbReference type="InterPro" id="IPR012337">
    <property type="entry name" value="RNaseH-like_sf"/>
</dbReference>
<dbReference type="PANTHER" id="PTHR37984:SF15">
    <property type="entry name" value="INTEGRASE CATALYTIC DOMAIN-CONTAINING PROTEIN"/>
    <property type="match status" value="1"/>
</dbReference>
<dbReference type="InterPro" id="IPR036397">
    <property type="entry name" value="RNaseH_sf"/>
</dbReference>
<dbReference type="InterPro" id="IPR050951">
    <property type="entry name" value="Retrovirus_Pol_polyprotein"/>
</dbReference>
<dbReference type="GO" id="GO:0003887">
    <property type="term" value="F:DNA-directed DNA polymerase activity"/>
    <property type="evidence" value="ECO:0007669"/>
    <property type="project" value="UniProtKB-KW"/>
</dbReference>
<evidence type="ECO:0000256" key="8">
    <source>
        <dbReference type="ARBA" id="ARBA00022932"/>
    </source>
</evidence>
<dbReference type="GO" id="GO:0006508">
    <property type="term" value="P:proteolysis"/>
    <property type="evidence" value="ECO:0007669"/>
    <property type="project" value="UniProtKB-KW"/>
</dbReference>
<dbReference type="GO" id="GO:0003677">
    <property type="term" value="F:DNA binding"/>
    <property type="evidence" value="ECO:0007669"/>
    <property type="project" value="UniProtKB-KW"/>
</dbReference>
<evidence type="ECO:0000256" key="5">
    <source>
        <dbReference type="ARBA" id="ARBA00022842"/>
    </source>
</evidence>
<dbReference type="FunFam" id="1.10.340.70:FF:000001">
    <property type="entry name" value="Retrovirus-related Pol polyprotein from transposon gypsy-like Protein"/>
    <property type="match status" value="1"/>
</dbReference>
<dbReference type="GO" id="GO:0015074">
    <property type="term" value="P:DNA integration"/>
    <property type="evidence" value="ECO:0007669"/>
    <property type="project" value="UniProtKB-KW"/>
</dbReference>
<keyword evidence="11" id="KW-0175">Coiled coil</keyword>
<dbReference type="Pfam" id="PF17921">
    <property type="entry name" value="Integrase_H2C2"/>
    <property type="match status" value="1"/>
</dbReference>
<dbReference type="STRING" id="57577.A0A2K3M6W4"/>
<protein>
    <submittedName>
        <fullName evidence="14">Ty3/gypsy retrotransposon protein</fullName>
    </submittedName>
</protein>
<accession>A0A2K3M6W4</accession>
<dbReference type="PANTHER" id="PTHR37984">
    <property type="entry name" value="PROTEIN CBG26694"/>
    <property type="match status" value="1"/>
</dbReference>
<dbReference type="SUPFAM" id="SSF53098">
    <property type="entry name" value="Ribonuclease H-like"/>
    <property type="match status" value="1"/>
</dbReference>
<keyword evidence="6" id="KW-0229">DNA integration</keyword>
<dbReference type="Gene3D" id="1.10.340.70">
    <property type="match status" value="1"/>
</dbReference>
<feature type="non-terminal residue" evidence="14">
    <location>
        <position position="1"/>
    </location>
</feature>
<dbReference type="PROSITE" id="PS50994">
    <property type="entry name" value="INTEGRASE"/>
    <property type="match status" value="1"/>
</dbReference>
<evidence type="ECO:0000256" key="4">
    <source>
        <dbReference type="ARBA" id="ARBA00022801"/>
    </source>
</evidence>
<keyword evidence="1" id="KW-0645">Protease</keyword>
<keyword evidence="8" id="KW-0239">DNA-directed DNA polymerase</keyword>
<keyword evidence="2" id="KW-0479">Metal-binding</keyword>
<keyword evidence="5" id="KW-0460">Magnesium</keyword>
<reference evidence="14 15" key="1">
    <citation type="journal article" date="2014" name="Am. J. Bot.">
        <title>Genome assembly and annotation for red clover (Trifolium pratense; Fabaceae).</title>
        <authorList>
            <person name="Istvanek J."/>
            <person name="Jaros M."/>
            <person name="Krenek A."/>
            <person name="Repkova J."/>
        </authorList>
    </citation>
    <scope>NUCLEOTIDE SEQUENCE [LARGE SCALE GENOMIC DNA]</scope>
    <source>
        <strain evidence="15">cv. Tatra</strain>
        <tissue evidence="14">Young leaves</tissue>
    </source>
</reference>
<evidence type="ECO:0000256" key="12">
    <source>
        <dbReference type="SAM" id="MobiDB-lite"/>
    </source>
</evidence>
<proteinExistence type="predicted"/>
<dbReference type="GO" id="GO:0004190">
    <property type="term" value="F:aspartic-type endopeptidase activity"/>
    <property type="evidence" value="ECO:0007669"/>
    <property type="project" value="UniProtKB-KW"/>
</dbReference>
<evidence type="ECO:0000256" key="6">
    <source>
        <dbReference type="ARBA" id="ARBA00022908"/>
    </source>
</evidence>
<dbReference type="EMBL" id="ASHM01051431">
    <property type="protein sequence ID" value="PNX86534.1"/>
    <property type="molecule type" value="Genomic_DNA"/>
</dbReference>
<dbReference type="InterPro" id="IPR041588">
    <property type="entry name" value="Integrase_H2C2"/>
</dbReference>
<keyword evidence="9" id="KW-0238">DNA-binding</keyword>
<dbReference type="GO" id="GO:0006310">
    <property type="term" value="P:DNA recombination"/>
    <property type="evidence" value="ECO:0007669"/>
    <property type="project" value="UniProtKB-KW"/>
</dbReference>
<evidence type="ECO:0000256" key="7">
    <source>
        <dbReference type="ARBA" id="ARBA00022918"/>
    </source>
</evidence>
<gene>
    <name evidence="14" type="ORF">L195_g042612</name>
</gene>
<evidence type="ECO:0000256" key="3">
    <source>
        <dbReference type="ARBA" id="ARBA00022750"/>
    </source>
</evidence>
<reference evidence="14 15" key="2">
    <citation type="journal article" date="2017" name="Front. Plant Sci.">
        <title>Gene Classification and Mining of Molecular Markers Useful in Red Clover (Trifolium pratense) Breeding.</title>
        <authorList>
            <person name="Istvanek J."/>
            <person name="Dluhosova J."/>
            <person name="Dluhos P."/>
            <person name="Patkova L."/>
            <person name="Nedelnik J."/>
            <person name="Repkova J."/>
        </authorList>
    </citation>
    <scope>NUCLEOTIDE SEQUENCE [LARGE SCALE GENOMIC DNA]</scope>
    <source>
        <strain evidence="15">cv. Tatra</strain>
        <tissue evidence="14">Young leaves</tissue>
    </source>
</reference>
<comment type="caution">
    <text evidence="14">The sequence shown here is derived from an EMBL/GenBank/DDBJ whole genome shotgun (WGS) entry which is preliminary data.</text>
</comment>
<dbReference type="GO" id="GO:0046872">
    <property type="term" value="F:metal ion binding"/>
    <property type="evidence" value="ECO:0007669"/>
    <property type="project" value="UniProtKB-KW"/>
</dbReference>
<dbReference type="Gene3D" id="3.30.420.10">
    <property type="entry name" value="Ribonuclease H-like superfamily/Ribonuclease H"/>
    <property type="match status" value="1"/>
</dbReference>
<feature type="domain" description="Integrase catalytic" evidence="13">
    <location>
        <begin position="155"/>
        <end position="319"/>
    </location>
</feature>
<keyword evidence="4" id="KW-0378">Hydrolase</keyword>